<sequence>MSKLIEFSDLGIEVTNREQLFKISNNTSSYETIRPSKDIEDYIRESSHYVVIDKRRNEPFVEVFTQLFPSSIVYNHKEGYKSGGCRHLLNNVLHVSNYMHTYCNSNTRNLAPDGWTIDKADEFDDPIGDYILRSMVNDCSMENKAQHRHKPNGVYPKLLNINEFFIKTLKRMITPVSNVDFQSYHYLNQRRQIGTLVRNTIFELIANNNWNVNYIGPEFESFRNICELLLNRNYTGKIRFFTFNSSIQHDYKKQLSSFHREKVDWDYVHRYRLKFENAFCHLFLHHIIKSRSYSIIYVNTLYNIGNWTEAYPWLNIRVVDHIPVILNNSVVFGFMLSTNACSFSVNVDSDRVVYSPKPYDDENNVWTVSILGENIGVPSNEAERIAAKKNGLPNYIYGGVKFDVEALDFNYVTVGLYSLSNVINSPELIKATLSYDHIFTFPTYSEGDWRLEIEKTNKIFITTQRQFKFNDWIIDAKNLSLEMDTEVVSESVFLQLGKDRAFISDRYQHMVAFRFKQKNYYSDRYMSHLGIRQPSIFNRDRFLTSRLSAYIDRQLTLNSDLSLIEKNHFSGFSGHLIAVEKYFHALTYTMSPMRWANRALSDAIYKKTDRWTNAAGERHSIQDFRNTYAYLGDSINPIFRSNLVTNKYADKPTHCIQLLSKKNHITLQLTTTSPDRAMPLVIKAVEGTRFKYLGRNKFGTMDVALYQTDGMTQYEIVNILRTMDIPCQQTRPYIMHMTIKDQSDIPSTIVANSNNVKVKEIRC</sequence>
<evidence type="ECO:0000313" key="1">
    <source>
        <dbReference type="EMBL" id="BAW98420.1"/>
    </source>
</evidence>
<dbReference type="EMBL" id="LC185660">
    <property type="protein sequence ID" value="BAW98420.1"/>
    <property type="molecule type" value="Genomic_RNA"/>
</dbReference>
<proteinExistence type="predicted"/>
<organism evidence="1">
    <name type="scientific">Bovine group B rotavirus</name>
    <dbReference type="NCBI Taxonomy" id="35334"/>
    <lineage>
        <taxon>Viruses</taxon>
        <taxon>Riboviria</taxon>
        <taxon>Orthornavirae</taxon>
        <taxon>Duplornaviricota</taxon>
        <taxon>Resentoviricetes</taxon>
        <taxon>Reovirales</taxon>
        <taxon>Sedoreoviridae</taxon>
        <taxon>Rotavirus</taxon>
        <taxon>Rotavirus betagastroenteritidis</taxon>
        <taxon>Rotavirus B</taxon>
    </lineage>
</organism>
<protein>
    <submittedName>
        <fullName evidence="1">VP3</fullName>
    </submittedName>
</protein>
<reference evidence="1" key="1">
    <citation type="journal article" date="2017" name="Infect. Genet. Evol.">
        <title>Diversity in VP3, NSP3, and NSP4 of rotavirus B detected from Japanese cattle.</title>
        <authorList>
            <person name="Hayashi-Miyamoto M."/>
            <person name="Murakami T."/>
            <person name="Minami-Fukuda F."/>
            <person name="Tsuchiaka S."/>
            <person name="Kishimoto M."/>
            <person name="Sano K."/>
            <person name="Naoi Y."/>
            <person name="Asano K."/>
            <person name="Ichimaru T."/>
            <person name="Haga K."/>
            <person name="Omatsu T."/>
            <person name="Katayama Y."/>
            <person name="Oba M."/>
            <person name="Aoki H."/>
            <person name="Shirai J."/>
            <person name="Ishida M."/>
            <person name="Katayama K."/>
            <person name="Mizutani T."/>
            <person name="Nagai M."/>
        </authorList>
    </citation>
    <scope>NUCLEOTIDE SEQUENCE</scope>
    <source>
        <strain evidence="1">RVB/Cow-wt/JPN/IS-1/1999/G3P[X]</strain>
    </source>
</reference>
<name>A0A1Q2U367_9REOV</name>
<accession>A0A1Q2U367</accession>